<dbReference type="Proteomes" id="UP000760545">
    <property type="component" value="Unassembled WGS sequence"/>
</dbReference>
<dbReference type="SUPFAM" id="SSF82771">
    <property type="entry name" value="GIY-YIG endonuclease"/>
    <property type="match status" value="1"/>
</dbReference>
<sequence>MLKCNDDSFYTGFTNNLERRMQEHRSGTDKNCYTSQRHPVELVWFQMFNNPSVAIDFEKKIKGWSRRKKQALIDEDWERLVRYSKNYTQFGKDDGASTGSA</sequence>
<reference evidence="3 4" key="1">
    <citation type="submission" date="2020-03" db="EMBL/GenBank/DDBJ databases">
        <title>Tamlana sp. nov, isolated from XXX.</title>
        <authorList>
            <person name="Cao W.R."/>
        </authorList>
    </citation>
    <scope>NUCLEOTIDE SEQUENCE [LARGE SCALE GENOMIC DNA]</scope>
    <source>
        <strain evidence="3 4">HST1-43</strain>
    </source>
</reference>
<organism evidence="3 4">
    <name type="scientific">Tamlana crocina</name>
    <dbReference type="NCBI Taxonomy" id="393006"/>
    <lineage>
        <taxon>Bacteria</taxon>
        <taxon>Pseudomonadati</taxon>
        <taxon>Bacteroidota</taxon>
        <taxon>Flavobacteriia</taxon>
        <taxon>Flavobacteriales</taxon>
        <taxon>Flavobacteriaceae</taxon>
        <taxon>Tamlana</taxon>
    </lineage>
</organism>
<feature type="domain" description="GIY-YIG" evidence="2">
    <location>
        <begin position="1"/>
        <end position="71"/>
    </location>
</feature>
<evidence type="ECO:0000259" key="2">
    <source>
        <dbReference type="PROSITE" id="PS50164"/>
    </source>
</evidence>
<dbReference type="Gene3D" id="3.40.1440.10">
    <property type="entry name" value="GIY-YIG endonuclease"/>
    <property type="match status" value="1"/>
</dbReference>
<evidence type="ECO:0000256" key="1">
    <source>
        <dbReference type="ARBA" id="ARBA00007435"/>
    </source>
</evidence>
<dbReference type="PANTHER" id="PTHR34477:SF1">
    <property type="entry name" value="UPF0213 PROTEIN YHBQ"/>
    <property type="match status" value="1"/>
</dbReference>
<dbReference type="CDD" id="cd10456">
    <property type="entry name" value="GIY-YIG_UPF0213"/>
    <property type="match status" value="1"/>
</dbReference>
<dbReference type="InterPro" id="IPR050190">
    <property type="entry name" value="UPF0213_domain"/>
</dbReference>
<protein>
    <submittedName>
        <fullName evidence="3">GIY-YIG nuclease family protein</fullName>
    </submittedName>
</protein>
<name>A0ABX1D9J6_9FLAO</name>
<keyword evidence="4" id="KW-1185">Reference proteome</keyword>
<dbReference type="InterPro" id="IPR035901">
    <property type="entry name" value="GIY-YIG_endonuc_sf"/>
</dbReference>
<dbReference type="Pfam" id="PF01541">
    <property type="entry name" value="GIY-YIG"/>
    <property type="match status" value="1"/>
</dbReference>
<evidence type="ECO:0000313" key="4">
    <source>
        <dbReference type="Proteomes" id="UP000760545"/>
    </source>
</evidence>
<dbReference type="InterPro" id="IPR000305">
    <property type="entry name" value="GIY-YIG_endonuc"/>
</dbReference>
<comment type="caution">
    <text evidence="3">The sequence shown here is derived from an EMBL/GenBank/DDBJ whole genome shotgun (WGS) entry which is preliminary data.</text>
</comment>
<evidence type="ECO:0000313" key="3">
    <source>
        <dbReference type="EMBL" id="NJX15047.1"/>
    </source>
</evidence>
<gene>
    <name evidence="3" type="ORF">HC176_06045</name>
</gene>
<dbReference type="EMBL" id="JAAVJS010000006">
    <property type="protein sequence ID" value="NJX15047.1"/>
    <property type="molecule type" value="Genomic_DNA"/>
</dbReference>
<proteinExistence type="inferred from homology"/>
<accession>A0ABX1D9J6</accession>
<dbReference type="PANTHER" id="PTHR34477">
    <property type="entry name" value="UPF0213 PROTEIN YHBQ"/>
    <property type="match status" value="1"/>
</dbReference>
<comment type="similarity">
    <text evidence="1">Belongs to the UPF0213 family.</text>
</comment>
<dbReference type="PROSITE" id="PS50164">
    <property type="entry name" value="GIY_YIG"/>
    <property type="match status" value="1"/>
</dbReference>